<dbReference type="EMBL" id="NPOA01000008">
    <property type="protein sequence ID" value="PAV29257.1"/>
    <property type="molecule type" value="Genomic_DNA"/>
</dbReference>
<dbReference type="AlphaFoldDB" id="A0A2A2ICA6"/>
<evidence type="ECO:0000313" key="1">
    <source>
        <dbReference type="EMBL" id="PAV29257.1"/>
    </source>
</evidence>
<keyword evidence="2" id="KW-1185">Reference proteome</keyword>
<reference evidence="1 2" key="1">
    <citation type="submission" date="2017-08" db="EMBL/GenBank/DDBJ databases">
        <title>Virgibacillus indicus sp. nov. and Virgibacillus profoundi sp. nov, two moderately halophilic bacteria isolated from marine sediment by using the Microfluidic Streak Plate.</title>
        <authorList>
            <person name="Xu B."/>
            <person name="Hu B."/>
            <person name="Wang J."/>
            <person name="Zhu Y."/>
            <person name="Huang L."/>
            <person name="Du W."/>
            <person name="Huang Y."/>
        </authorList>
    </citation>
    <scope>NUCLEOTIDE SEQUENCE [LARGE SCALE GENOMIC DNA]</scope>
    <source>
        <strain evidence="1 2">IO3-P3-H5</strain>
    </source>
</reference>
<comment type="caution">
    <text evidence="1">The sequence shown here is derived from an EMBL/GenBank/DDBJ whole genome shotgun (WGS) entry which is preliminary data.</text>
</comment>
<dbReference type="RefSeq" id="WP_095655928.1">
    <property type="nucleotide sequence ID" value="NZ_NPOA01000008.1"/>
</dbReference>
<dbReference type="OrthoDB" id="2939576at2"/>
<evidence type="ECO:0000313" key="2">
    <source>
        <dbReference type="Proteomes" id="UP000218887"/>
    </source>
</evidence>
<protein>
    <recommendedName>
        <fullName evidence="3">Phage protein</fullName>
    </recommendedName>
</protein>
<evidence type="ECO:0008006" key="3">
    <source>
        <dbReference type="Google" id="ProtNLM"/>
    </source>
</evidence>
<organism evidence="1 2">
    <name type="scientific">Virgibacillus profundi</name>
    <dbReference type="NCBI Taxonomy" id="2024555"/>
    <lineage>
        <taxon>Bacteria</taxon>
        <taxon>Bacillati</taxon>
        <taxon>Bacillota</taxon>
        <taxon>Bacilli</taxon>
        <taxon>Bacillales</taxon>
        <taxon>Bacillaceae</taxon>
        <taxon>Virgibacillus</taxon>
    </lineage>
</organism>
<accession>A0A2A2ICA6</accession>
<sequence>MSKRIYVEDYVSRIGVRNMLKYYHKHQGQDYRWEEKVTKSPRSKDGISGGQMNKIMIDQALEQMPKMERACCRGRWILKVPRYKILDMLKLSSSQYYAYCDSAVEHIYTHINGEKIGTKSLLETILKED</sequence>
<gene>
    <name evidence="1" type="ORF">CIL05_12740</name>
</gene>
<name>A0A2A2ICA6_9BACI</name>
<dbReference type="Proteomes" id="UP000218887">
    <property type="component" value="Unassembled WGS sequence"/>
</dbReference>
<proteinExistence type="predicted"/>